<dbReference type="Pfam" id="PF05229">
    <property type="entry name" value="SCPU"/>
    <property type="match status" value="1"/>
</dbReference>
<keyword evidence="1" id="KW-0732">Signal</keyword>
<dbReference type="KEGG" id="mpau:ZMTM_21320"/>
<feature type="signal peptide" evidence="1">
    <location>
        <begin position="1"/>
        <end position="25"/>
    </location>
</feature>
<sequence>MEKKLKIIVLSLSTILFLSSTQASAATATTTMAVTATVLTSCLVTATPLVFGNYDPNSATPLAATSTTTTVCTGASSYTLSMNAGAGTGATFASRKMTFGASTLNYSVYTTVAHTTVWGDGTAGTGQVTGTGLLGSVNNTVYGLIPAGQSPNAGAYTDSITVTLTY</sequence>
<evidence type="ECO:0000313" key="4">
    <source>
        <dbReference type="Proteomes" id="UP000826722"/>
    </source>
</evidence>
<feature type="domain" description="Spore coat protein U/FanG" evidence="2">
    <location>
        <begin position="29"/>
        <end position="163"/>
    </location>
</feature>
<gene>
    <name evidence="3" type="ORF">ZMTM_21320</name>
</gene>
<feature type="chain" id="PRO_5034375537" description="Spore coat protein U/FanG domain-containing protein" evidence="1">
    <location>
        <begin position="26"/>
        <end position="166"/>
    </location>
</feature>
<name>A0A8D5K1L4_9PROT</name>
<dbReference type="EMBL" id="AP024110">
    <property type="protein sequence ID" value="BCM25873.1"/>
    <property type="molecule type" value="Genomic_DNA"/>
</dbReference>
<proteinExistence type="predicted"/>
<organism evidence="3 4">
    <name type="scientific">Methyloradius palustris</name>
    <dbReference type="NCBI Taxonomy" id="2778876"/>
    <lineage>
        <taxon>Bacteria</taxon>
        <taxon>Pseudomonadati</taxon>
        <taxon>Pseudomonadota</taxon>
        <taxon>Betaproteobacteria</taxon>
        <taxon>Nitrosomonadales</taxon>
        <taxon>Methylophilaceae</taxon>
        <taxon>Methyloradius</taxon>
    </lineage>
</organism>
<evidence type="ECO:0000259" key="2">
    <source>
        <dbReference type="Pfam" id="PF05229"/>
    </source>
</evidence>
<dbReference type="PANTHER" id="PTHR37089">
    <property type="entry name" value="PROTEIN U-RELATED"/>
    <property type="match status" value="1"/>
</dbReference>
<evidence type="ECO:0000313" key="3">
    <source>
        <dbReference type="EMBL" id="BCM25873.1"/>
    </source>
</evidence>
<dbReference type="SMART" id="SM00972">
    <property type="entry name" value="SCPU"/>
    <property type="match status" value="1"/>
</dbReference>
<dbReference type="RefSeq" id="WP_221763918.1">
    <property type="nucleotide sequence ID" value="NZ_AP024110.1"/>
</dbReference>
<dbReference type="Proteomes" id="UP000826722">
    <property type="component" value="Chromosome"/>
</dbReference>
<dbReference type="InterPro" id="IPR007893">
    <property type="entry name" value="Spore_coat_U/FanG"/>
</dbReference>
<reference evidence="3" key="1">
    <citation type="journal article" date="2021" name="Arch. Microbiol.">
        <title>Methyloradius palustris gen. nov., sp. nov., a methanol-oxidizing bacterium isolated from snow.</title>
        <authorList>
            <person name="Miyadera T."/>
            <person name="Kojima H."/>
            <person name="Fukui M."/>
        </authorList>
    </citation>
    <scope>NUCLEOTIDE SEQUENCE</scope>
    <source>
        <strain evidence="3">Zm11</strain>
    </source>
</reference>
<protein>
    <recommendedName>
        <fullName evidence="2">Spore coat protein U/FanG domain-containing protein</fullName>
    </recommendedName>
</protein>
<accession>A0A8D5K1L4</accession>
<keyword evidence="4" id="KW-1185">Reference proteome</keyword>
<dbReference type="AlphaFoldDB" id="A0A8D5K1L4"/>
<dbReference type="InterPro" id="IPR053167">
    <property type="entry name" value="Spore_coat_component"/>
</dbReference>
<evidence type="ECO:0000256" key="1">
    <source>
        <dbReference type="SAM" id="SignalP"/>
    </source>
</evidence>
<dbReference type="PANTHER" id="PTHR37089:SF3">
    <property type="entry name" value="EXPORTED PROTEIN"/>
    <property type="match status" value="1"/>
</dbReference>